<evidence type="ECO:0000313" key="8">
    <source>
        <dbReference type="Proteomes" id="UP001219525"/>
    </source>
</evidence>
<name>A0AAD6V6N8_9AGAR</name>
<dbReference type="Proteomes" id="UP001219525">
    <property type="component" value="Unassembled WGS sequence"/>
</dbReference>
<dbReference type="InterPro" id="IPR017972">
    <property type="entry name" value="Cyt_P450_CS"/>
</dbReference>
<dbReference type="InterPro" id="IPR001128">
    <property type="entry name" value="Cyt_P450"/>
</dbReference>
<evidence type="ECO:0000256" key="5">
    <source>
        <dbReference type="ARBA" id="ARBA00023004"/>
    </source>
</evidence>
<keyword evidence="3 6" id="KW-0479">Metal-binding</keyword>
<proteinExistence type="inferred from homology"/>
<evidence type="ECO:0000256" key="1">
    <source>
        <dbReference type="ARBA" id="ARBA00001971"/>
    </source>
</evidence>
<dbReference type="CDD" id="cd11041">
    <property type="entry name" value="CYP503A1-like"/>
    <property type="match status" value="1"/>
</dbReference>
<dbReference type="Pfam" id="PF00067">
    <property type="entry name" value="p450"/>
    <property type="match status" value="1"/>
</dbReference>
<reference evidence="7" key="1">
    <citation type="submission" date="2023-03" db="EMBL/GenBank/DDBJ databases">
        <title>Massive genome expansion in bonnet fungi (Mycena s.s.) driven by repeated elements and novel gene families across ecological guilds.</title>
        <authorList>
            <consortium name="Lawrence Berkeley National Laboratory"/>
            <person name="Harder C.B."/>
            <person name="Miyauchi S."/>
            <person name="Viragh M."/>
            <person name="Kuo A."/>
            <person name="Thoen E."/>
            <person name="Andreopoulos B."/>
            <person name="Lu D."/>
            <person name="Skrede I."/>
            <person name="Drula E."/>
            <person name="Henrissat B."/>
            <person name="Morin E."/>
            <person name="Kohler A."/>
            <person name="Barry K."/>
            <person name="LaButti K."/>
            <person name="Morin E."/>
            <person name="Salamov A."/>
            <person name="Lipzen A."/>
            <person name="Mereny Z."/>
            <person name="Hegedus B."/>
            <person name="Baldrian P."/>
            <person name="Stursova M."/>
            <person name="Weitz H."/>
            <person name="Taylor A."/>
            <person name="Grigoriev I.V."/>
            <person name="Nagy L.G."/>
            <person name="Martin F."/>
            <person name="Kauserud H."/>
        </authorList>
    </citation>
    <scope>NUCLEOTIDE SEQUENCE</scope>
    <source>
        <strain evidence="7">9144</strain>
    </source>
</reference>
<comment type="similarity">
    <text evidence="2 6">Belongs to the cytochrome P450 family.</text>
</comment>
<keyword evidence="5 6" id="KW-0408">Iron</keyword>
<sequence length="496" mass="55949">MNEIDTKTLAFYGLALALSVYCLRSAPVSGCISLLTHHIKKDESTIPAVIGGSGRISRCLASVQFLRNSTQVVAEGYCQHPTGVFRVPILFRDWFYLACGRKRVQEIASAPNNILSLDAALNEISMDYTLGKEQVHNTYHITSIRGGLTRSLDRCFPELRDEIEHAFDDVLALKGNEWKQIQIHDAILHIVTRASNRVFVGLPLCRNQEYLQLNIDFAVSVFARGQMISLFPEFLKPIFGPILSKRNSSLRHALKFLKVMIDERLEKDNQYGQDWPERPAFTNALYDLAKYPEYVEPMREEAELAIALKGWTKAALADMHKIDSFLRESQRFTVGFGIFGMVRKVVAKNGFAFSDGTHIPHGAIVGVPMIAVHRDPAFHPDPDRFDGFRFSRMREDVARAGHNDIEVGSEEKTTSGMFTRQMVSTTTDHIIFGHGRHACPGRFFAAMLLKAMLAHILINYDIKAEVEGVGLPHQGSPLFRSRTTDRKVWMKNREGL</sequence>
<dbReference type="PROSITE" id="PS00086">
    <property type="entry name" value="CYTOCHROME_P450"/>
    <property type="match status" value="1"/>
</dbReference>
<evidence type="ECO:0000256" key="6">
    <source>
        <dbReference type="RuleBase" id="RU000461"/>
    </source>
</evidence>
<dbReference type="InterPro" id="IPR036396">
    <property type="entry name" value="Cyt_P450_sf"/>
</dbReference>
<dbReference type="EMBL" id="JARJCW010000050">
    <property type="protein sequence ID" value="KAJ7203642.1"/>
    <property type="molecule type" value="Genomic_DNA"/>
</dbReference>
<dbReference type="GO" id="GO:0004497">
    <property type="term" value="F:monooxygenase activity"/>
    <property type="evidence" value="ECO:0007669"/>
    <property type="project" value="UniProtKB-KW"/>
</dbReference>
<keyword evidence="4 6" id="KW-0560">Oxidoreductase</keyword>
<keyword evidence="6" id="KW-0349">Heme</keyword>
<dbReference type="GO" id="GO:0016705">
    <property type="term" value="F:oxidoreductase activity, acting on paired donors, with incorporation or reduction of molecular oxygen"/>
    <property type="evidence" value="ECO:0007669"/>
    <property type="project" value="InterPro"/>
</dbReference>
<keyword evidence="6" id="KW-0503">Monooxygenase</keyword>
<dbReference type="AlphaFoldDB" id="A0AAD6V6N8"/>
<protein>
    <submittedName>
        <fullName evidence="7">Cytochrome P450</fullName>
    </submittedName>
</protein>
<evidence type="ECO:0000313" key="7">
    <source>
        <dbReference type="EMBL" id="KAJ7203642.1"/>
    </source>
</evidence>
<keyword evidence="8" id="KW-1185">Reference proteome</keyword>
<organism evidence="7 8">
    <name type="scientific">Mycena pura</name>
    <dbReference type="NCBI Taxonomy" id="153505"/>
    <lineage>
        <taxon>Eukaryota</taxon>
        <taxon>Fungi</taxon>
        <taxon>Dikarya</taxon>
        <taxon>Basidiomycota</taxon>
        <taxon>Agaricomycotina</taxon>
        <taxon>Agaricomycetes</taxon>
        <taxon>Agaricomycetidae</taxon>
        <taxon>Agaricales</taxon>
        <taxon>Marasmiineae</taxon>
        <taxon>Mycenaceae</taxon>
        <taxon>Mycena</taxon>
    </lineage>
</organism>
<accession>A0AAD6V6N8</accession>
<comment type="caution">
    <text evidence="7">The sequence shown here is derived from an EMBL/GenBank/DDBJ whole genome shotgun (WGS) entry which is preliminary data.</text>
</comment>
<dbReference type="GO" id="GO:0005506">
    <property type="term" value="F:iron ion binding"/>
    <property type="evidence" value="ECO:0007669"/>
    <property type="project" value="InterPro"/>
</dbReference>
<comment type="cofactor">
    <cofactor evidence="1">
        <name>heme</name>
        <dbReference type="ChEBI" id="CHEBI:30413"/>
    </cofactor>
</comment>
<dbReference type="PANTHER" id="PTHR46206">
    <property type="entry name" value="CYTOCHROME P450"/>
    <property type="match status" value="1"/>
</dbReference>
<gene>
    <name evidence="7" type="ORF">GGX14DRAFT_651925</name>
</gene>
<dbReference type="SUPFAM" id="SSF48264">
    <property type="entry name" value="Cytochrome P450"/>
    <property type="match status" value="1"/>
</dbReference>
<evidence type="ECO:0000256" key="4">
    <source>
        <dbReference type="ARBA" id="ARBA00023002"/>
    </source>
</evidence>
<evidence type="ECO:0000256" key="3">
    <source>
        <dbReference type="ARBA" id="ARBA00022723"/>
    </source>
</evidence>
<dbReference type="GO" id="GO:0020037">
    <property type="term" value="F:heme binding"/>
    <property type="evidence" value="ECO:0007669"/>
    <property type="project" value="InterPro"/>
</dbReference>
<evidence type="ECO:0000256" key="2">
    <source>
        <dbReference type="ARBA" id="ARBA00010617"/>
    </source>
</evidence>
<dbReference type="Gene3D" id="1.10.630.10">
    <property type="entry name" value="Cytochrome P450"/>
    <property type="match status" value="2"/>
</dbReference>